<feature type="region of interest" description="Disordered" evidence="2">
    <location>
        <begin position="260"/>
        <end position="289"/>
    </location>
</feature>
<dbReference type="Proteomes" id="UP000472265">
    <property type="component" value="Chromosome 21"/>
</dbReference>
<dbReference type="AlphaFoldDB" id="A0A671W946"/>
<evidence type="ECO:0000313" key="4">
    <source>
        <dbReference type="Ensembl" id="ENSSAUP00010034477.1"/>
    </source>
</evidence>
<feature type="region of interest" description="Disordered" evidence="2">
    <location>
        <begin position="77"/>
        <end position="147"/>
    </location>
</feature>
<dbReference type="GO" id="GO:0007229">
    <property type="term" value="P:integrin-mediated signaling pathway"/>
    <property type="evidence" value="ECO:0007669"/>
    <property type="project" value="InterPro"/>
</dbReference>
<feature type="compositionally biased region" description="Polar residues" evidence="2">
    <location>
        <begin position="771"/>
        <end position="787"/>
    </location>
</feature>
<feature type="compositionally biased region" description="Basic and acidic residues" evidence="2">
    <location>
        <begin position="319"/>
        <end position="329"/>
    </location>
</feature>
<dbReference type="Gene3D" id="2.30.30.40">
    <property type="entry name" value="SH3 Domains"/>
    <property type="match status" value="1"/>
</dbReference>
<feature type="region of interest" description="Disordered" evidence="2">
    <location>
        <begin position="770"/>
        <end position="789"/>
    </location>
</feature>
<dbReference type="OMA" id="SRYMPLV"/>
<feature type="compositionally biased region" description="Low complexity" evidence="2">
    <location>
        <begin position="84"/>
        <end position="97"/>
    </location>
</feature>
<dbReference type="GO" id="GO:0005886">
    <property type="term" value="C:plasma membrane"/>
    <property type="evidence" value="ECO:0007669"/>
    <property type="project" value="InterPro"/>
</dbReference>
<feature type="compositionally biased region" description="Pro residues" evidence="2">
    <location>
        <begin position="338"/>
        <end position="347"/>
    </location>
</feature>
<dbReference type="InterPro" id="IPR036028">
    <property type="entry name" value="SH3-like_dom_sf"/>
</dbReference>
<feature type="region of interest" description="Disordered" evidence="2">
    <location>
        <begin position="383"/>
        <end position="407"/>
    </location>
</feature>
<keyword evidence="1" id="KW-0597">Phosphoprotein</keyword>
<protein>
    <submittedName>
        <fullName evidence="4">Si:ch211-188c16.1</fullName>
    </submittedName>
</protein>
<dbReference type="GeneTree" id="ENSGT00530000063460"/>
<evidence type="ECO:0000313" key="5">
    <source>
        <dbReference type="Proteomes" id="UP000472265"/>
    </source>
</evidence>
<organism evidence="4 5">
    <name type="scientific">Sparus aurata</name>
    <name type="common">Gilthead sea bream</name>
    <dbReference type="NCBI Taxonomy" id="8175"/>
    <lineage>
        <taxon>Eukaryota</taxon>
        <taxon>Metazoa</taxon>
        <taxon>Chordata</taxon>
        <taxon>Craniata</taxon>
        <taxon>Vertebrata</taxon>
        <taxon>Euteleostomi</taxon>
        <taxon>Actinopterygii</taxon>
        <taxon>Neopterygii</taxon>
        <taxon>Teleostei</taxon>
        <taxon>Neoteleostei</taxon>
        <taxon>Acanthomorphata</taxon>
        <taxon>Eupercaria</taxon>
        <taxon>Spariformes</taxon>
        <taxon>Sparidae</taxon>
        <taxon>Sparus</taxon>
    </lineage>
</organism>
<feature type="region of interest" description="Disordered" evidence="2">
    <location>
        <begin position="319"/>
        <end position="358"/>
    </location>
</feature>
<dbReference type="Ensembl" id="ENSSAUT00010036316.1">
    <property type="protein sequence ID" value="ENSSAUP00010034477.1"/>
    <property type="gene ID" value="ENSSAUG00010014597.1"/>
</dbReference>
<evidence type="ECO:0000256" key="1">
    <source>
        <dbReference type="ARBA" id="ARBA00022553"/>
    </source>
</evidence>
<dbReference type="OrthoDB" id="5986624at2759"/>
<dbReference type="InterPro" id="IPR029294">
    <property type="entry name" value="hSH3"/>
</dbReference>
<feature type="region of interest" description="Disordered" evidence="2">
    <location>
        <begin position="633"/>
        <end position="678"/>
    </location>
</feature>
<feature type="compositionally biased region" description="Polar residues" evidence="2">
    <location>
        <begin position="219"/>
        <end position="235"/>
    </location>
</feature>
<dbReference type="FunFam" id="2.30.30.40:FF:000307">
    <property type="entry name" value="Predicted protein"/>
    <property type="match status" value="1"/>
</dbReference>
<dbReference type="GO" id="GO:0050852">
    <property type="term" value="P:T cell receptor signaling pathway"/>
    <property type="evidence" value="ECO:0007669"/>
    <property type="project" value="TreeGrafter"/>
</dbReference>
<accession>A0A671W946</accession>
<feature type="compositionally biased region" description="Basic and acidic residues" evidence="2">
    <location>
        <begin position="645"/>
        <end position="678"/>
    </location>
</feature>
<proteinExistence type="predicted"/>
<gene>
    <name evidence="4" type="primary">si:ch211-188c16.1</name>
</gene>
<dbReference type="PANTHER" id="PTHR16830">
    <property type="entry name" value="SH2 CONTAINING ADAPTOR PRAM-1 RELATED"/>
    <property type="match status" value="1"/>
</dbReference>
<dbReference type="SUPFAM" id="SSF50044">
    <property type="entry name" value="SH3-domain"/>
    <property type="match status" value="1"/>
</dbReference>
<dbReference type="InParanoid" id="A0A671W946"/>
<dbReference type="PANTHER" id="PTHR16830:SF20">
    <property type="entry name" value="SI:CH211-188C16.1-RELATED"/>
    <property type="match status" value="1"/>
</dbReference>
<evidence type="ECO:0000256" key="2">
    <source>
        <dbReference type="SAM" id="MobiDB-lite"/>
    </source>
</evidence>
<feature type="region of interest" description="Disordered" evidence="2">
    <location>
        <begin position="504"/>
        <end position="527"/>
    </location>
</feature>
<dbReference type="GO" id="GO:0072659">
    <property type="term" value="P:protein localization to plasma membrane"/>
    <property type="evidence" value="ECO:0007669"/>
    <property type="project" value="TreeGrafter"/>
</dbReference>
<dbReference type="FunCoup" id="A0A671W946">
    <property type="interactions" value="38"/>
</dbReference>
<reference evidence="4" key="1">
    <citation type="submission" date="2021-04" db="EMBL/GenBank/DDBJ databases">
        <authorList>
            <consortium name="Wellcome Sanger Institute Data Sharing"/>
        </authorList>
    </citation>
    <scope>NUCLEOTIDE SEQUENCE [LARGE SCALE GENOMIC DNA]</scope>
</reference>
<reference evidence="4" key="3">
    <citation type="submission" date="2025-09" db="UniProtKB">
        <authorList>
            <consortium name="Ensembl"/>
        </authorList>
    </citation>
    <scope>IDENTIFICATION</scope>
</reference>
<dbReference type="Pfam" id="PF14603">
    <property type="entry name" value="hSH3"/>
    <property type="match status" value="1"/>
</dbReference>
<feature type="compositionally biased region" description="Polar residues" evidence="2">
    <location>
        <begin position="508"/>
        <end position="526"/>
    </location>
</feature>
<feature type="region of interest" description="Disordered" evidence="2">
    <location>
        <begin position="161"/>
        <end position="194"/>
    </location>
</feature>
<keyword evidence="5" id="KW-1185">Reference proteome</keyword>
<evidence type="ECO:0000259" key="3">
    <source>
        <dbReference type="Pfam" id="PF14603"/>
    </source>
</evidence>
<reference evidence="4" key="2">
    <citation type="submission" date="2025-08" db="UniProtKB">
        <authorList>
            <consortium name="Ensembl"/>
        </authorList>
    </citation>
    <scope>IDENTIFICATION</scope>
</reference>
<feature type="domain" description="Helically-extended SH3" evidence="3">
    <location>
        <begin position="676"/>
        <end position="742"/>
    </location>
</feature>
<name>A0A671W946_SPAAU</name>
<feature type="region of interest" description="Disordered" evidence="2">
    <location>
        <begin position="209"/>
        <end position="235"/>
    </location>
</feature>
<sequence>MEEGLISFQALRAKFQEEALLAHSKTSRPAVAEKPKHLPPPGGHCSSVVSSINIAVENKTPVVPRVIFRDGLRSSGGKRPIFFPPQSEQTSPTSPVPNGDGTTRQSLKDRHMPLVLPILPVKEQKTELPARKEHKLEPEPRKEVLPQTKIKKKGLLLPFKSAKASKVSSENREEPTYADLTTRPSSAPGELPPVEKQTIEDGIYFQSDQSTADFPHSSPDISNTPPSADSSVDSDNKIISTLERAKKKFSRRQMLISAKPKSLRSPDYISRDKVFPSPPKNGESVESELPVPPPVCLLHLACISARPFFKANTASRPVLDKQIGRDKAEPPSVRTGEPLPPPVPPKKPLPDLTSLGTLSLKPTRPPFVDLSCYYLPTAYEVSPGLSQAPSEEPESEPQSSVLDAPEFPDFENSEMETAEGDAVDICALELEDLHVVSTDLPLPDDCGVSDFEHSLPDLSGCDPVEPHMSSGIQDVDLGSDNIIPLDLASFPAPINLSEFPEPAVPELWSQSEEASLDPQSNSQADETNLGAAELQSASHDTDNSYHVAVDDGIQPHPNVYQQDSYYEACNNVYEDVENIHKFALGQNSRKRKGGLKNPYADNHHTKEEACLNIWPRNPWGSVSGEHAHSARTHVLNKGSQSPNTADHKELKKREKQRLEKEKKEQKEREKKENEMKKKFKVTGEEEPMYHARVMVANKVRKNDLPVKSGDTVGIIRTTSCPKGKWLARDANHKYGYISVMNVELNIKEMLELGKKAQAAGRGGNMEADTISIGSRSSSHPVLTSSFTDDSEEWACEDETLSPSNESHTFPLQTVSLPEMPCGHVGTQHTLSDANLEDLHTQTRHEALQKLAIFFQHSKDEFGDYPDSGEATPTSAETPNFLHAVEEPPYPEQEADFTELELLPPPPLYADIF</sequence>
<dbReference type="InterPro" id="IPR043443">
    <property type="entry name" value="FYB1/2-like"/>
</dbReference>
<feature type="compositionally biased region" description="Basic and acidic residues" evidence="2">
    <location>
        <begin position="122"/>
        <end position="144"/>
    </location>
</feature>